<organism evidence="13 14">
    <name type="scientific">Enterobacter cancerogenus</name>
    <dbReference type="NCBI Taxonomy" id="69218"/>
    <lineage>
        <taxon>Bacteria</taxon>
        <taxon>Pseudomonadati</taxon>
        <taxon>Pseudomonadota</taxon>
        <taxon>Gammaproteobacteria</taxon>
        <taxon>Enterobacterales</taxon>
        <taxon>Enterobacteriaceae</taxon>
        <taxon>Enterobacter</taxon>
        <taxon>Enterobacter cloacae complex</taxon>
    </lineage>
</organism>
<evidence type="ECO:0000256" key="5">
    <source>
        <dbReference type="ARBA" id="ARBA00004892"/>
    </source>
</evidence>
<evidence type="ECO:0000313" key="13">
    <source>
        <dbReference type="EMBL" id="VFS35075.1"/>
    </source>
</evidence>
<dbReference type="Proteomes" id="UP000351155">
    <property type="component" value="Unassembled WGS sequence"/>
</dbReference>
<evidence type="ECO:0000256" key="4">
    <source>
        <dbReference type="ARBA" id="ARBA00002713"/>
    </source>
</evidence>
<sequence>MLPAKPISKSLRAISLPGLPGAEEGYTLDQFRARLAEYGNIDKNQLRDNMAHFLRAIVPVAEEVKVRLAIHPDRSSASHPRPAAYCLDDRGYAVAERDGRQHL</sequence>
<dbReference type="InterPro" id="IPR036237">
    <property type="entry name" value="Xyl_isomerase-like_sf"/>
</dbReference>
<evidence type="ECO:0000256" key="8">
    <source>
        <dbReference type="ARBA" id="ARBA00016339"/>
    </source>
</evidence>
<comment type="function">
    <text evidence="4">Catalyzes the dehydration of D-mannonate.</text>
</comment>
<evidence type="ECO:0000256" key="1">
    <source>
        <dbReference type="ARBA" id="ARBA00001794"/>
    </source>
</evidence>
<accession>A0A484YIZ2</accession>
<evidence type="ECO:0000256" key="3">
    <source>
        <dbReference type="ARBA" id="ARBA00001954"/>
    </source>
</evidence>
<dbReference type="Gene3D" id="3.20.20.150">
    <property type="entry name" value="Divalent-metal-dependent TIM barrel enzymes"/>
    <property type="match status" value="1"/>
</dbReference>
<comment type="similarity">
    <text evidence="6">Belongs to the mannonate dehydratase family.</text>
</comment>
<dbReference type="GO" id="GO:0008198">
    <property type="term" value="F:ferrous iron binding"/>
    <property type="evidence" value="ECO:0007669"/>
    <property type="project" value="TreeGrafter"/>
</dbReference>
<dbReference type="SUPFAM" id="SSF51658">
    <property type="entry name" value="Xylose isomerase-like"/>
    <property type="match status" value="1"/>
</dbReference>
<keyword evidence="9" id="KW-0408">Iron</keyword>
<evidence type="ECO:0000313" key="14">
    <source>
        <dbReference type="Proteomes" id="UP000351155"/>
    </source>
</evidence>
<dbReference type="AlphaFoldDB" id="A0A484YIZ2"/>
<keyword evidence="11 13" id="KW-0456">Lyase</keyword>
<dbReference type="EMBL" id="CAADIW010000028">
    <property type="protein sequence ID" value="VFS35075.1"/>
    <property type="molecule type" value="Genomic_DNA"/>
</dbReference>
<comment type="pathway">
    <text evidence="5">Carbohydrate metabolism; pentose and glucuronate interconversion.</text>
</comment>
<dbReference type="PANTHER" id="PTHR30387">
    <property type="entry name" value="MANNONATE DEHYDRATASE"/>
    <property type="match status" value="1"/>
</dbReference>
<proteinExistence type="inferred from homology"/>
<dbReference type="GO" id="GO:0030145">
    <property type="term" value="F:manganese ion binding"/>
    <property type="evidence" value="ECO:0007669"/>
    <property type="project" value="TreeGrafter"/>
</dbReference>
<protein>
    <recommendedName>
        <fullName evidence="8">Mannonate dehydratase</fullName>
        <ecNumber evidence="7">4.2.1.8</ecNumber>
    </recommendedName>
    <alternativeName>
        <fullName evidence="12">D-mannonate hydro-lyase</fullName>
    </alternativeName>
</protein>
<evidence type="ECO:0000256" key="12">
    <source>
        <dbReference type="ARBA" id="ARBA00033474"/>
    </source>
</evidence>
<name>A0A484YIZ2_9ENTR</name>
<reference evidence="13 14" key="1">
    <citation type="submission" date="2019-03" db="EMBL/GenBank/DDBJ databases">
        <authorList>
            <consortium name="Pathogen Informatics"/>
        </authorList>
    </citation>
    <scope>NUCLEOTIDE SEQUENCE [LARGE SCALE GENOMIC DNA]</scope>
    <source>
        <strain evidence="13 14">NCTC12126</strain>
    </source>
</reference>
<comment type="cofactor">
    <cofactor evidence="3">
        <name>Fe(2+)</name>
        <dbReference type="ChEBI" id="CHEBI:29033"/>
    </cofactor>
</comment>
<gene>
    <name evidence="13" type="primary">uxuA_2</name>
    <name evidence="13" type="ORF">NCTC12126_03471</name>
</gene>
<comment type="catalytic activity">
    <reaction evidence="1">
        <text>D-mannonate = 2-dehydro-3-deoxy-D-gluconate + H2O</text>
        <dbReference type="Rhea" id="RHEA:20097"/>
        <dbReference type="ChEBI" id="CHEBI:15377"/>
        <dbReference type="ChEBI" id="CHEBI:17767"/>
        <dbReference type="ChEBI" id="CHEBI:57990"/>
        <dbReference type="EC" id="4.2.1.8"/>
    </reaction>
</comment>
<dbReference type="PANTHER" id="PTHR30387:SF2">
    <property type="entry name" value="MANNONATE DEHYDRATASE"/>
    <property type="match status" value="1"/>
</dbReference>
<evidence type="ECO:0000256" key="6">
    <source>
        <dbReference type="ARBA" id="ARBA00007389"/>
    </source>
</evidence>
<evidence type="ECO:0000256" key="7">
    <source>
        <dbReference type="ARBA" id="ARBA00012927"/>
    </source>
</evidence>
<evidence type="ECO:0000256" key="2">
    <source>
        <dbReference type="ARBA" id="ARBA00001936"/>
    </source>
</evidence>
<dbReference type="GO" id="GO:0008927">
    <property type="term" value="F:mannonate dehydratase activity"/>
    <property type="evidence" value="ECO:0007669"/>
    <property type="project" value="UniProtKB-EC"/>
</dbReference>
<comment type="cofactor">
    <cofactor evidence="2">
        <name>Mn(2+)</name>
        <dbReference type="ChEBI" id="CHEBI:29035"/>
    </cofactor>
</comment>
<dbReference type="UniPathway" id="UPA00246"/>
<dbReference type="InterPro" id="IPR004628">
    <property type="entry name" value="Man_deHydtase"/>
</dbReference>
<evidence type="ECO:0000256" key="10">
    <source>
        <dbReference type="ARBA" id="ARBA00023211"/>
    </source>
</evidence>
<dbReference type="EC" id="4.2.1.8" evidence="7"/>
<evidence type="ECO:0000256" key="9">
    <source>
        <dbReference type="ARBA" id="ARBA00023004"/>
    </source>
</evidence>
<evidence type="ECO:0000256" key="11">
    <source>
        <dbReference type="ARBA" id="ARBA00023239"/>
    </source>
</evidence>
<dbReference type="GO" id="GO:0042840">
    <property type="term" value="P:D-glucuronate catabolic process"/>
    <property type="evidence" value="ECO:0007669"/>
    <property type="project" value="TreeGrafter"/>
</dbReference>
<keyword evidence="10" id="KW-0464">Manganese</keyword>
<dbReference type="Pfam" id="PF03786">
    <property type="entry name" value="UxuA"/>
    <property type="match status" value="1"/>
</dbReference>